<dbReference type="Proteomes" id="UP000621266">
    <property type="component" value="Unassembled WGS sequence"/>
</dbReference>
<sequence length="470" mass="50877">MSLHMPVRVARDSDESLTSQIQSFIKREITEGILHPGTRLPSSRALSGDLDVSRSVVVEAYEQLIAEGYLEAVRGSGTRVVRHLPGRPGPSALLDIGGGADDAERTPAGVRWDLRTGGRNVPAFPRRAWLTCYQRVLESAGSRAHGYPPLLGEEPLRVELAQYLGRLRGVHTEPGRLMVVSGFAQALALLCTVLARTGSRELALEDPGHPGQRRFIRESGVRPVPVPVDEEGLDVDALAATGVRAVLVTPGHQFPTGVVLSARRREALVRWARDTGGWIVEDDYDGGLWYDRAPQPLALQRLAPDRVVYAGTASKTLAPGLRLGWLSAPRPVLDALERVRGRFDLGTDAYTQLAFAELLGSGLLDRHLRRLREHTRDRREALDQAVARHLPGAEVTGPAAGLHAFVRLPRHTDETSLAAGALLGSVLVRGAEPFRFRPRGDGPALVVGHAHLPRGGVAEAVRVLGAAGRW</sequence>
<dbReference type="InterPro" id="IPR036388">
    <property type="entry name" value="WH-like_DNA-bd_sf"/>
</dbReference>
<dbReference type="CDD" id="cd07377">
    <property type="entry name" value="WHTH_GntR"/>
    <property type="match status" value="1"/>
</dbReference>
<name>A0ABQ7FEJ6_9ACTN</name>
<dbReference type="InterPro" id="IPR051446">
    <property type="entry name" value="HTH_trans_reg/aminotransferase"/>
</dbReference>
<dbReference type="Pfam" id="PF00392">
    <property type="entry name" value="GntR"/>
    <property type="match status" value="1"/>
</dbReference>
<evidence type="ECO:0000259" key="6">
    <source>
        <dbReference type="PROSITE" id="PS50949"/>
    </source>
</evidence>
<protein>
    <submittedName>
        <fullName evidence="7">PLP-dependent aminotransferase family protein</fullName>
    </submittedName>
</protein>
<comment type="similarity">
    <text evidence="1">In the C-terminal section; belongs to the class-I pyridoxal-phosphate-dependent aminotransferase family.</text>
</comment>
<reference evidence="7 8" key="1">
    <citation type="submission" date="2019-10" db="EMBL/GenBank/DDBJ databases">
        <title>Streptomyces tenebrisbrunneis sp.nov., an endogenous actinomycete isolated from of Lycium ruthenicum.</title>
        <authorList>
            <person name="Ma L."/>
        </authorList>
    </citation>
    <scope>NUCLEOTIDE SEQUENCE [LARGE SCALE GENOMIC DNA]</scope>
    <source>
        <strain evidence="7 8">TRM 66187</strain>
    </source>
</reference>
<keyword evidence="7" id="KW-0032">Aminotransferase</keyword>
<evidence type="ECO:0000256" key="4">
    <source>
        <dbReference type="ARBA" id="ARBA00023125"/>
    </source>
</evidence>
<dbReference type="InterPro" id="IPR004839">
    <property type="entry name" value="Aminotransferase_I/II_large"/>
</dbReference>
<dbReference type="PRINTS" id="PR00035">
    <property type="entry name" value="HTHGNTR"/>
</dbReference>
<evidence type="ECO:0000256" key="1">
    <source>
        <dbReference type="ARBA" id="ARBA00005384"/>
    </source>
</evidence>
<keyword evidence="8" id="KW-1185">Reference proteome</keyword>
<dbReference type="InterPro" id="IPR000524">
    <property type="entry name" value="Tscrpt_reg_HTH_GntR"/>
</dbReference>
<dbReference type="PROSITE" id="PS50949">
    <property type="entry name" value="HTH_GNTR"/>
    <property type="match status" value="1"/>
</dbReference>
<accession>A0ABQ7FEJ6</accession>
<dbReference type="Gene3D" id="1.10.10.10">
    <property type="entry name" value="Winged helix-like DNA-binding domain superfamily/Winged helix DNA-binding domain"/>
    <property type="match status" value="1"/>
</dbReference>
<keyword evidence="7" id="KW-0808">Transferase</keyword>
<dbReference type="CDD" id="cd00609">
    <property type="entry name" value="AAT_like"/>
    <property type="match status" value="1"/>
</dbReference>
<dbReference type="Gene3D" id="3.40.640.10">
    <property type="entry name" value="Type I PLP-dependent aspartate aminotransferase-like (Major domain)"/>
    <property type="match status" value="1"/>
</dbReference>
<organism evidence="7 8">
    <name type="scientific">Streptomyces lycii</name>
    <dbReference type="NCBI Taxonomy" id="2654337"/>
    <lineage>
        <taxon>Bacteria</taxon>
        <taxon>Bacillati</taxon>
        <taxon>Actinomycetota</taxon>
        <taxon>Actinomycetes</taxon>
        <taxon>Kitasatosporales</taxon>
        <taxon>Streptomycetaceae</taxon>
        <taxon>Streptomyces</taxon>
    </lineage>
</organism>
<dbReference type="EMBL" id="WHPN01000351">
    <property type="protein sequence ID" value="KAF4406799.1"/>
    <property type="molecule type" value="Genomic_DNA"/>
</dbReference>
<dbReference type="InterPro" id="IPR015421">
    <property type="entry name" value="PyrdxlP-dep_Trfase_major"/>
</dbReference>
<proteinExistence type="inferred from homology"/>
<keyword evidence="3" id="KW-0805">Transcription regulation</keyword>
<evidence type="ECO:0000256" key="3">
    <source>
        <dbReference type="ARBA" id="ARBA00023015"/>
    </source>
</evidence>
<dbReference type="SUPFAM" id="SSF53383">
    <property type="entry name" value="PLP-dependent transferases"/>
    <property type="match status" value="1"/>
</dbReference>
<dbReference type="RefSeq" id="WP_098752423.1">
    <property type="nucleotide sequence ID" value="NZ_WHPN01000351.1"/>
</dbReference>
<dbReference type="Pfam" id="PF00155">
    <property type="entry name" value="Aminotran_1_2"/>
    <property type="match status" value="1"/>
</dbReference>
<dbReference type="GO" id="GO:0008483">
    <property type="term" value="F:transaminase activity"/>
    <property type="evidence" value="ECO:0007669"/>
    <property type="project" value="UniProtKB-KW"/>
</dbReference>
<dbReference type="SUPFAM" id="SSF46785">
    <property type="entry name" value="Winged helix' DNA-binding domain"/>
    <property type="match status" value="1"/>
</dbReference>
<dbReference type="InterPro" id="IPR036390">
    <property type="entry name" value="WH_DNA-bd_sf"/>
</dbReference>
<comment type="caution">
    <text evidence="7">The sequence shown here is derived from an EMBL/GenBank/DDBJ whole genome shotgun (WGS) entry which is preliminary data.</text>
</comment>
<dbReference type="InterPro" id="IPR015424">
    <property type="entry name" value="PyrdxlP-dep_Trfase"/>
</dbReference>
<dbReference type="PANTHER" id="PTHR46577">
    <property type="entry name" value="HTH-TYPE TRANSCRIPTIONAL REGULATORY PROTEIN GABR"/>
    <property type="match status" value="1"/>
</dbReference>
<keyword evidence="5" id="KW-0804">Transcription</keyword>
<gene>
    <name evidence="7" type="ORF">GCU69_23430</name>
</gene>
<dbReference type="PANTHER" id="PTHR46577:SF1">
    <property type="entry name" value="HTH-TYPE TRANSCRIPTIONAL REGULATORY PROTEIN GABR"/>
    <property type="match status" value="1"/>
</dbReference>
<keyword evidence="2" id="KW-0663">Pyridoxal phosphate</keyword>
<feature type="domain" description="HTH gntR-type" evidence="6">
    <location>
        <begin position="15"/>
        <end position="83"/>
    </location>
</feature>
<evidence type="ECO:0000256" key="2">
    <source>
        <dbReference type="ARBA" id="ARBA00022898"/>
    </source>
</evidence>
<evidence type="ECO:0000256" key="5">
    <source>
        <dbReference type="ARBA" id="ARBA00023163"/>
    </source>
</evidence>
<evidence type="ECO:0000313" key="7">
    <source>
        <dbReference type="EMBL" id="KAF4406799.1"/>
    </source>
</evidence>
<evidence type="ECO:0000313" key="8">
    <source>
        <dbReference type="Proteomes" id="UP000621266"/>
    </source>
</evidence>
<keyword evidence="4" id="KW-0238">DNA-binding</keyword>
<dbReference type="SMART" id="SM00345">
    <property type="entry name" value="HTH_GNTR"/>
    <property type="match status" value="1"/>
</dbReference>